<feature type="compositionally biased region" description="Basic residues" evidence="8">
    <location>
        <begin position="929"/>
        <end position="945"/>
    </location>
</feature>
<protein>
    <submittedName>
        <fullName evidence="10">Putative kinesin</fullName>
    </submittedName>
</protein>
<feature type="binding site" evidence="6">
    <location>
        <begin position="149"/>
        <end position="156"/>
    </location>
    <ligand>
        <name>ATP</name>
        <dbReference type="ChEBI" id="CHEBI:30616"/>
    </ligand>
</feature>
<evidence type="ECO:0000256" key="8">
    <source>
        <dbReference type="SAM" id="MobiDB-lite"/>
    </source>
</evidence>
<feature type="coiled-coil region" evidence="7">
    <location>
        <begin position="1042"/>
        <end position="1098"/>
    </location>
</feature>
<dbReference type="InterPro" id="IPR019821">
    <property type="entry name" value="Kinesin_motor_CS"/>
</dbReference>
<comment type="similarity">
    <text evidence="6">Belongs to the TRAFAC class myosin-kinesin ATPase superfamily. Kinesin family.</text>
</comment>
<evidence type="ECO:0000256" key="7">
    <source>
        <dbReference type="SAM" id="Coils"/>
    </source>
</evidence>
<dbReference type="GO" id="GO:0005524">
    <property type="term" value="F:ATP binding"/>
    <property type="evidence" value="ECO:0007669"/>
    <property type="project" value="UniProtKB-UniRule"/>
</dbReference>
<dbReference type="Pfam" id="PF00225">
    <property type="entry name" value="Kinesin"/>
    <property type="match status" value="2"/>
</dbReference>
<dbReference type="FunFam" id="3.40.850.10:FF:000135">
    <property type="entry name" value="Putative kinesin"/>
    <property type="match status" value="1"/>
</dbReference>
<feature type="compositionally biased region" description="Basic and acidic residues" evidence="8">
    <location>
        <begin position="958"/>
        <end position="970"/>
    </location>
</feature>
<sequence>MVRVDTCAYSSLHVPQGAEGRSESTITTTTATSTLDVSLTDHDAVRSNATGHDSAMRVYVRIRPFNACELLENGELPNQTVVLDSREGHIKILDPSRNFATRMTYAFEHCFDSVAAGPDGDQEEVYRHVGRTVLKNTIDGYNGCIFAYGQTGSGKTHTMLGPSEVFSIENSFRDDFLSYLSPPPSSDCSKVVRLDSFPSEGQWTGGGKNVSLNASLNAGKCLSQEGIIPRLVRQLFRALQEKQKVNSSYSFRVEVEFYEIYNEKVFDLLSNGTPAAELRVRHQATRGAFVEGLERKQITVGEDLMTWLAKGSADRHTASTKMNDRSSRSHAILAIHVLQVMLDECNNTNRVNSKLNLVDLAGSERIGASGVEGLHFKESTKINLSLTALGRVIDALADASSGKPGIFCPYRDSNLTWLLMDSLGGNSKTSMVATVSPCVEHYEVTCQTLRYASRAKQIVNVAVVNEDPQVRQIKMLTAEVARLKQMLGNQSLCDANADEIDRLRQMVLQLQQEASEREFALETLREQLKKKRDTSVTPNDSTTGPQSKVVTRDKRQQHGISVKPKEEPQTSRSALKLKGKADTEEAEGNRRVGKCETQFPHHSLNDKTVQQLKYLRIQPSQDYEALLDAVTCCAFNAAMNYENMLQKNTMMINSHSFALRETLQKLEAKEWSVLASIGERLTLEYAKACRKRFNLSEKTGIPKVKDPSKPTQQMQDKENLEMEKDKLKQQLCSLTQENDKLKKLCRQLKRGLGISSKNEDLRRESFEDSNYLFEEEVEPTGQYAHSLISPRQMVRGEAKSKLGSSLSAAEGGKLPLDIYNGESVRGHKCQETSRRVMVGRPTSQTKADADTSTLSVPVFDIRDISFTTRLKSTVMSHMDAFLEILSEKYRLVETSCGFWQQSHDGSIPSQDNSQKLYCFSTEFAQNKNTPRKHHLLGQIPRKQKQSGKPSEAASTPKEFGKRAVAKKEDGVFGNDDSSLLSPRNLNSPKVSKRRQQVMPSSKSSRKTSKKGGTSSSDVCFFDYDEEIVALKDEYVKRESEINEEYKLIIMELQKKQNELMEVTSREHQQQLDSAYEEQRKLREQLSECQCEAESAKEMKKLLGEQMLTVGKLLTERSALQWEQLEAWSTKVNATVKEFYQFREKSANAAAALAQGQLKKQLVSEKGRREFTKKSAQLLMECLAQRETFLREEERERLVLTARLRHVETASECCAKFSSLLIESHKLLGRHCVAEHKSLTEHFTAVWDALGEVHTDLGAKQKRVGELSDQLNTCKRWHREHQLRACLDQEAEERRLIAASQKSECDAMHAVIQGVNGVIRVKQKCVEELRAELCAATKKQQKKQLQSCLVSEAEARTLITTSFMDGVNAIRVAFKEAHASLTINEDHVKGLHAELDTSERSHHRHQMQRCLESEVEMRKSITTAQRSEYLTICTCFNAQRSLLRNYEERLGVLLAASVGNVVAGDRSAQKMLTRCFHAKTSPSAIGSLLLLEQFKRCACEELRVHTVSLQNYYCTFSVLRATNMVQHEYEVTLTALENHYAEELSRVQKENKELRANVQILRDNLDFQVNLDQLQAEMGIDGAVGAGNTPRSVADDGSGVPQAKQRDGLGISGLISNIFSRVAHTRKEPLSWGNSPQHVLSQSGGDEDTYSLVSGLISGHCTPRFHARRASAEESCFGSALFPESCDRTSLNNHECSASKLEKTS</sequence>
<feature type="compositionally biased region" description="Polar residues" evidence="8">
    <location>
        <begin position="535"/>
        <end position="549"/>
    </location>
</feature>
<dbReference type="GO" id="GO:0007052">
    <property type="term" value="P:mitotic spindle organization"/>
    <property type="evidence" value="ECO:0007669"/>
    <property type="project" value="TreeGrafter"/>
</dbReference>
<feature type="coiled-coil region" evidence="7">
    <location>
        <begin position="1532"/>
        <end position="1563"/>
    </location>
</feature>
<feature type="domain" description="Kinesin motor" evidence="9">
    <location>
        <begin position="55"/>
        <end position="458"/>
    </location>
</feature>
<dbReference type="InterPro" id="IPR027640">
    <property type="entry name" value="Kinesin-like_fam"/>
</dbReference>
<accession>G0UYR8</accession>
<dbReference type="GO" id="GO:0007018">
    <property type="term" value="P:microtubule-based movement"/>
    <property type="evidence" value="ECO:0007669"/>
    <property type="project" value="InterPro"/>
</dbReference>
<keyword evidence="6" id="KW-0505">Motor protein</keyword>
<evidence type="ECO:0000313" key="10">
    <source>
        <dbReference type="EMBL" id="CCC94535.1"/>
    </source>
</evidence>
<keyword evidence="3 6" id="KW-0547">Nucleotide-binding</keyword>
<dbReference type="PRINTS" id="PR00380">
    <property type="entry name" value="KINESINHEAVY"/>
</dbReference>
<dbReference type="PANTHER" id="PTHR47969">
    <property type="entry name" value="CHROMOSOME-ASSOCIATED KINESIN KIF4A-RELATED"/>
    <property type="match status" value="1"/>
</dbReference>
<organism evidence="10">
    <name type="scientific">Trypanosoma congolense (strain IL3000)</name>
    <dbReference type="NCBI Taxonomy" id="1068625"/>
    <lineage>
        <taxon>Eukaryota</taxon>
        <taxon>Discoba</taxon>
        <taxon>Euglenozoa</taxon>
        <taxon>Kinetoplastea</taxon>
        <taxon>Metakinetoplastina</taxon>
        <taxon>Trypanosomatida</taxon>
        <taxon>Trypanosomatidae</taxon>
        <taxon>Trypanosoma</taxon>
        <taxon>Nannomonas</taxon>
    </lineage>
</organism>
<keyword evidence="4 6" id="KW-0067">ATP-binding</keyword>
<dbReference type="GO" id="GO:0005737">
    <property type="term" value="C:cytoplasm"/>
    <property type="evidence" value="ECO:0007669"/>
    <property type="project" value="UniProtKB-SubCell"/>
</dbReference>
<dbReference type="InterPro" id="IPR027417">
    <property type="entry name" value="P-loop_NTPase"/>
</dbReference>
<evidence type="ECO:0000256" key="2">
    <source>
        <dbReference type="ARBA" id="ARBA00022490"/>
    </source>
</evidence>
<evidence type="ECO:0000256" key="1">
    <source>
        <dbReference type="ARBA" id="ARBA00004496"/>
    </source>
</evidence>
<dbReference type="SMART" id="SM00129">
    <property type="entry name" value="KISc"/>
    <property type="match status" value="1"/>
</dbReference>
<dbReference type="Gene3D" id="3.40.850.10">
    <property type="entry name" value="Kinesin motor domain"/>
    <property type="match status" value="1"/>
</dbReference>
<gene>
    <name evidence="10" type="ORF">TCIL3000_10_13180</name>
</gene>
<evidence type="ECO:0000256" key="4">
    <source>
        <dbReference type="ARBA" id="ARBA00022840"/>
    </source>
</evidence>
<dbReference type="GO" id="GO:0051231">
    <property type="term" value="P:spindle elongation"/>
    <property type="evidence" value="ECO:0007669"/>
    <property type="project" value="TreeGrafter"/>
</dbReference>
<dbReference type="GO" id="GO:0005875">
    <property type="term" value="C:microtubule associated complex"/>
    <property type="evidence" value="ECO:0007669"/>
    <property type="project" value="TreeGrafter"/>
</dbReference>
<name>G0UYR8_TRYCI</name>
<feature type="region of interest" description="Disordered" evidence="8">
    <location>
        <begin position="528"/>
        <end position="591"/>
    </location>
</feature>
<comment type="subcellular location">
    <subcellularLocation>
        <location evidence="1">Cytoplasm</location>
    </subcellularLocation>
</comment>
<dbReference type="GO" id="GO:0008017">
    <property type="term" value="F:microtubule binding"/>
    <property type="evidence" value="ECO:0007669"/>
    <property type="project" value="InterPro"/>
</dbReference>
<feature type="compositionally biased region" description="Basic and acidic residues" evidence="8">
    <location>
        <begin position="579"/>
        <end position="591"/>
    </location>
</feature>
<dbReference type="PROSITE" id="PS00411">
    <property type="entry name" value="KINESIN_MOTOR_1"/>
    <property type="match status" value="1"/>
</dbReference>
<dbReference type="PROSITE" id="PS50067">
    <property type="entry name" value="KINESIN_MOTOR_2"/>
    <property type="match status" value="1"/>
</dbReference>
<evidence type="ECO:0000256" key="5">
    <source>
        <dbReference type="ARBA" id="ARBA00023054"/>
    </source>
</evidence>
<keyword evidence="5 7" id="KW-0175">Coiled coil</keyword>
<dbReference type="SUPFAM" id="SSF52540">
    <property type="entry name" value="P-loop containing nucleoside triphosphate hydrolases"/>
    <property type="match status" value="1"/>
</dbReference>
<feature type="compositionally biased region" description="Low complexity" evidence="8">
    <location>
        <begin position="974"/>
        <end position="988"/>
    </location>
</feature>
<evidence type="ECO:0000259" key="9">
    <source>
        <dbReference type="PROSITE" id="PS50067"/>
    </source>
</evidence>
<reference evidence="10" key="1">
    <citation type="journal article" date="2012" name="Proc. Natl. Acad. Sci. U.S.A.">
        <title>Antigenic diversity is generated by distinct evolutionary mechanisms in African trypanosome species.</title>
        <authorList>
            <person name="Jackson A.P."/>
            <person name="Berry A."/>
            <person name="Aslett M."/>
            <person name="Allison H.C."/>
            <person name="Burton P."/>
            <person name="Vavrova-Anderson J."/>
            <person name="Brown R."/>
            <person name="Browne H."/>
            <person name="Corton N."/>
            <person name="Hauser H."/>
            <person name="Gamble J."/>
            <person name="Gilderthorp R."/>
            <person name="Marcello L."/>
            <person name="McQuillan J."/>
            <person name="Otto T.D."/>
            <person name="Quail M.A."/>
            <person name="Sanders M.J."/>
            <person name="van Tonder A."/>
            <person name="Ginger M.L."/>
            <person name="Field M.C."/>
            <person name="Barry J.D."/>
            <person name="Hertz-Fowler C."/>
            <person name="Berriman M."/>
        </authorList>
    </citation>
    <scope>NUCLEOTIDE SEQUENCE</scope>
    <source>
        <strain evidence="10">IL3000</strain>
    </source>
</reference>
<dbReference type="VEuPathDB" id="TriTrypDB:TcIL3000_10_13180"/>
<dbReference type="GO" id="GO:0003777">
    <property type="term" value="F:microtubule motor activity"/>
    <property type="evidence" value="ECO:0007669"/>
    <property type="project" value="InterPro"/>
</dbReference>
<evidence type="ECO:0000256" key="3">
    <source>
        <dbReference type="ARBA" id="ARBA00022741"/>
    </source>
</evidence>
<feature type="region of interest" description="Disordered" evidence="8">
    <location>
        <begin position="929"/>
        <end position="1014"/>
    </location>
</feature>
<dbReference type="EMBL" id="HE575323">
    <property type="protein sequence ID" value="CCC94535.1"/>
    <property type="molecule type" value="Genomic_DNA"/>
</dbReference>
<dbReference type="InterPro" id="IPR036961">
    <property type="entry name" value="Kinesin_motor_dom_sf"/>
</dbReference>
<evidence type="ECO:0000256" key="6">
    <source>
        <dbReference type="PROSITE-ProRule" id="PRU00283"/>
    </source>
</evidence>
<keyword evidence="2" id="KW-0963">Cytoplasm</keyword>
<proteinExistence type="inferred from homology"/>
<dbReference type="InterPro" id="IPR001752">
    <property type="entry name" value="Kinesin_motor_dom"/>
</dbReference>
<dbReference type="PANTHER" id="PTHR47969:SF15">
    <property type="entry name" value="CHROMOSOME-ASSOCIATED KINESIN KIF4A-RELATED"/>
    <property type="match status" value="1"/>
</dbReference>